<dbReference type="NCBIfam" id="TIGR00787">
    <property type="entry name" value="dctP"/>
    <property type="match status" value="1"/>
</dbReference>
<dbReference type="InterPro" id="IPR004682">
    <property type="entry name" value="TRAP_DctP"/>
</dbReference>
<feature type="chain" id="PRO_5045409412" evidence="2">
    <location>
        <begin position="26"/>
        <end position="339"/>
    </location>
</feature>
<dbReference type="SUPFAM" id="SSF53850">
    <property type="entry name" value="Periplasmic binding protein-like II"/>
    <property type="match status" value="1"/>
</dbReference>
<dbReference type="PIRSF" id="PIRSF006470">
    <property type="entry name" value="DctB"/>
    <property type="match status" value="1"/>
</dbReference>
<organism evidence="3 4">
    <name type="scientific">Curvibacter microcysteis</name>
    <dbReference type="NCBI Taxonomy" id="3026419"/>
    <lineage>
        <taxon>Bacteria</taxon>
        <taxon>Pseudomonadati</taxon>
        <taxon>Pseudomonadota</taxon>
        <taxon>Betaproteobacteria</taxon>
        <taxon>Burkholderiales</taxon>
        <taxon>Comamonadaceae</taxon>
        <taxon>Curvibacter</taxon>
    </lineage>
</organism>
<accession>A0ABT5MBX7</accession>
<evidence type="ECO:0000256" key="1">
    <source>
        <dbReference type="ARBA" id="ARBA00022729"/>
    </source>
</evidence>
<dbReference type="EMBL" id="JAQSIO010000002">
    <property type="protein sequence ID" value="MDD0814072.1"/>
    <property type="molecule type" value="Genomic_DNA"/>
</dbReference>
<protein>
    <submittedName>
        <fullName evidence="3">TRAP transporter substrate-binding protein</fullName>
    </submittedName>
</protein>
<dbReference type="Pfam" id="PF03480">
    <property type="entry name" value="DctP"/>
    <property type="match status" value="1"/>
</dbReference>
<name>A0ABT5MBX7_9BURK</name>
<dbReference type="CDD" id="cd13679">
    <property type="entry name" value="PBP2_TRAP_YiaO_like"/>
    <property type="match status" value="1"/>
</dbReference>
<sequence>MIAFRRTLLAASVAAASLLSFGVSAQDIQARTIKFPSASQKGHPQVMGVEHFAELVAKKSGGKMVVKSFPGGSLGPDAQVVSAMQGGTVEMNVMNASLLAGNIKEMAVFDYPFLFANAQEADAVADGTVGRKLLDKLQERGLVGLAYWDLGFRQMHTAKKPIRNADELKGMKMRVIPTSQYVDFMNAIGANATPMPYTETYSALEQGAIDGMTNPLLNIVSEKFYEVSKHLTLSNHMYTPQAVIVSKKFWDKLSATEQKILQDAASETALYQRKVAREEATKALAELKKQGMQVHELTAQDIAKLRERAKPATDKLTQQVGEPLVKEVFAAVEKVRSGK</sequence>
<dbReference type="InterPro" id="IPR038404">
    <property type="entry name" value="TRAP_DctP_sf"/>
</dbReference>
<dbReference type="NCBIfam" id="NF037995">
    <property type="entry name" value="TRAP_S1"/>
    <property type="match status" value="1"/>
</dbReference>
<dbReference type="Proteomes" id="UP001528672">
    <property type="component" value="Unassembled WGS sequence"/>
</dbReference>
<feature type="signal peptide" evidence="2">
    <location>
        <begin position="1"/>
        <end position="25"/>
    </location>
</feature>
<gene>
    <name evidence="3" type="ORF">PSQ39_05445</name>
</gene>
<proteinExistence type="predicted"/>
<evidence type="ECO:0000313" key="3">
    <source>
        <dbReference type="EMBL" id="MDD0814072.1"/>
    </source>
</evidence>
<evidence type="ECO:0000256" key="2">
    <source>
        <dbReference type="SAM" id="SignalP"/>
    </source>
</evidence>
<dbReference type="Gene3D" id="3.40.190.170">
    <property type="entry name" value="Bacterial extracellular solute-binding protein, family 7"/>
    <property type="match status" value="1"/>
</dbReference>
<comment type="caution">
    <text evidence="3">The sequence shown here is derived from an EMBL/GenBank/DDBJ whole genome shotgun (WGS) entry which is preliminary data.</text>
</comment>
<dbReference type="PANTHER" id="PTHR33376:SF2">
    <property type="entry name" value="DICARBOXYLATE-BINDING PERIPLASMIC PROTEIN"/>
    <property type="match status" value="1"/>
</dbReference>
<keyword evidence="1 2" id="KW-0732">Signal</keyword>
<evidence type="ECO:0000313" key="4">
    <source>
        <dbReference type="Proteomes" id="UP001528672"/>
    </source>
</evidence>
<reference evidence="3 4" key="1">
    <citation type="submission" date="2023-02" db="EMBL/GenBank/DDBJ databases">
        <title>Bacterial whole genome sequence for Curvibacter sp. HBC28.</title>
        <authorList>
            <person name="Le V."/>
            <person name="Ko S.-R."/>
            <person name="Ahn C.-Y."/>
            <person name="Oh H.-M."/>
        </authorList>
    </citation>
    <scope>NUCLEOTIDE SEQUENCE [LARGE SCALE GENOMIC DNA]</scope>
    <source>
        <strain evidence="3 4">HBC28</strain>
    </source>
</reference>
<keyword evidence="4" id="KW-1185">Reference proteome</keyword>
<dbReference type="InterPro" id="IPR018389">
    <property type="entry name" value="DctP_fam"/>
</dbReference>
<dbReference type="RefSeq" id="WP_273925708.1">
    <property type="nucleotide sequence ID" value="NZ_JAQSIO010000002.1"/>
</dbReference>
<dbReference type="PANTHER" id="PTHR33376">
    <property type="match status" value="1"/>
</dbReference>